<name>A0A346FHV9_9CAUD</name>
<accession>A0A346FHV9</accession>
<gene>
    <name evidence="1" type="ORF">SUNLIREN_89</name>
</gene>
<dbReference type="Proteomes" id="UP000257815">
    <property type="component" value="Segment"/>
</dbReference>
<protein>
    <submittedName>
        <fullName evidence="1">Uncharacterized protein</fullName>
    </submittedName>
</protein>
<sequence length="282" mass="31038">MAYEKIESLTTQALDDYTPSQFKEKNVYSQLLSAITSELQKVEDTLWDMYKKKGLNTAEGIQLDYIGALLNVPRQVGLSDDAYRLEIYAQILIRRADTTADSIMKAMQAVHSVDTSQLWEHYSGVMTGGVVVKVVTNDSVDDAARILNNISAATIGSAVILRDENNGLAWTPVEIQSDELYLTDEDENRFITNGAQNITVTTKSGTTEENLIGSLADEGMKQYNLAVEVEKDEKIVTGDFIVRKNSTDGTLKIEQPAALGGVYGYFAEVSQLRSGQTKIEGT</sequence>
<dbReference type="EMBL" id="MH426725">
    <property type="protein sequence ID" value="AXN57389.1"/>
    <property type="molecule type" value="Genomic_DNA"/>
</dbReference>
<organism evidence="1 2">
    <name type="scientific">Erwinia phage SunLIRen</name>
    <dbReference type="NCBI Taxonomy" id="2267654"/>
    <lineage>
        <taxon>Viruses</taxon>
        <taxon>Duplodnaviria</taxon>
        <taxon>Heunggongvirae</taxon>
        <taxon>Uroviricota</taxon>
        <taxon>Caudoviricetes</taxon>
        <taxon>Andersonviridae</taxon>
        <taxon>Ounavirinae</taxon>
        <taxon>Kolesnikvirus</taxon>
        <taxon>Kolesnikvirus Ea214</taxon>
    </lineage>
</organism>
<evidence type="ECO:0000313" key="2">
    <source>
        <dbReference type="Proteomes" id="UP000257815"/>
    </source>
</evidence>
<proteinExistence type="predicted"/>
<evidence type="ECO:0000313" key="1">
    <source>
        <dbReference type="EMBL" id="AXN57389.1"/>
    </source>
</evidence>
<reference evidence="2" key="1">
    <citation type="submission" date="2018-06" db="EMBL/GenBank/DDBJ databases">
        <authorList>
            <person name="Sharma R."/>
            <person name="Ke K."/>
            <person name="Breakwell D.P."/>
            <person name="Hope S."/>
            <person name="Grose J.H."/>
        </authorList>
    </citation>
    <scope>NUCLEOTIDE SEQUENCE [LARGE SCALE GENOMIC DNA]</scope>
</reference>